<dbReference type="AlphaFoldDB" id="A0A4R7J5C6"/>
<accession>A0A4R7J5C6</accession>
<comment type="caution">
    <text evidence="1">The sequence shown here is derived from an EMBL/GenBank/DDBJ whole genome shotgun (WGS) entry which is preliminary data.</text>
</comment>
<dbReference type="RefSeq" id="WP_133753166.1">
    <property type="nucleotide sequence ID" value="NZ_CP171129.1"/>
</dbReference>
<dbReference type="PANTHER" id="PTHR37163">
    <property type="entry name" value="CONSERVED PROTEIN"/>
    <property type="match status" value="1"/>
</dbReference>
<reference evidence="1 2" key="1">
    <citation type="submission" date="2019-03" db="EMBL/GenBank/DDBJ databases">
        <title>Genomic Encyclopedia of Archaeal and Bacterial Type Strains, Phase II (KMG-II): from individual species to whole genera.</title>
        <authorList>
            <person name="Goeker M."/>
        </authorList>
    </citation>
    <scope>NUCLEOTIDE SEQUENCE [LARGE SCALE GENOMIC DNA]</scope>
    <source>
        <strain evidence="1 2">DSM 24323</strain>
    </source>
</reference>
<evidence type="ECO:0000313" key="1">
    <source>
        <dbReference type="EMBL" id="TDT32540.1"/>
    </source>
</evidence>
<dbReference type="PANTHER" id="PTHR37163:SF1">
    <property type="entry name" value="DUF501 DOMAIN-CONTAINING PROTEIN"/>
    <property type="match status" value="1"/>
</dbReference>
<dbReference type="EMBL" id="SOAW01000001">
    <property type="protein sequence ID" value="TDT32540.1"/>
    <property type="molecule type" value="Genomic_DNA"/>
</dbReference>
<dbReference type="OrthoDB" id="13546at2"/>
<organism evidence="1 2">
    <name type="scientific">Naumannella halotolerans</name>
    <dbReference type="NCBI Taxonomy" id="993414"/>
    <lineage>
        <taxon>Bacteria</taxon>
        <taxon>Bacillati</taxon>
        <taxon>Actinomycetota</taxon>
        <taxon>Actinomycetes</taxon>
        <taxon>Propionibacteriales</taxon>
        <taxon>Propionibacteriaceae</taxon>
        <taxon>Naumannella</taxon>
    </lineage>
</organism>
<dbReference type="Pfam" id="PF04417">
    <property type="entry name" value="DUF501"/>
    <property type="match status" value="1"/>
</dbReference>
<evidence type="ECO:0008006" key="3">
    <source>
        <dbReference type="Google" id="ProtNLM"/>
    </source>
</evidence>
<sequence>MIDEYTEADAAVVELQLHRRPRAVVRVGWRCHQGRPGVIVTEPRLPDGTPFPTIYYLTCPSMVAGCSSLEASGLMAEMNQRLAEDPELAAAYRKAHEAYLADRNALGVVPEIENFSAGGMPDRVKCLHALVAHSLAVGPGVNPLGDEALAMLGDSLAKPCLQDQELTL</sequence>
<dbReference type="Proteomes" id="UP000295371">
    <property type="component" value="Unassembled WGS sequence"/>
</dbReference>
<name>A0A4R7J5C6_9ACTN</name>
<evidence type="ECO:0000313" key="2">
    <source>
        <dbReference type="Proteomes" id="UP000295371"/>
    </source>
</evidence>
<dbReference type="InterPro" id="IPR007511">
    <property type="entry name" value="DUF501"/>
</dbReference>
<protein>
    <recommendedName>
        <fullName evidence="3">DUF501 domain-containing protein</fullName>
    </recommendedName>
</protein>
<keyword evidence="2" id="KW-1185">Reference proteome</keyword>
<gene>
    <name evidence="1" type="ORF">CLV29_0119</name>
</gene>
<proteinExistence type="predicted"/>